<name>A0A5B1M2M4_9ACTN</name>
<organism evidence="5 6">
    <name type="scientific">Nocardioides antri</name>
    <dbReference type="NCBI Taxonomy" id="2607659"/>
    <lineage>
        <taxon>Bacteria</taxon>
        <taxon>Bacillati</taxon>
        <taxon>Actinomycetota</taxon>
        <taxon>Actinomycetes</taxon>
        <taxon>Propionibacteriales</taxon>
        <taxon>Nocardioidaceae</taxon>
        <taxon>Nocardioides</taxon>
    </lineage>
</organism>
<dbReference type="Proteomes" id="UP000324351">
    <property type="component" value="Unassembled WGS sequence"/>
</dbReference>
<dbReference type="EMBL" id="VUJW01000003">
    <property type="protein sequence ID" value="KAA1427455.1"/>
    <property type="molecule type" value="Genomic_DNA"/>
</dbReference>
<evidence type="ECO:0000256" key="3">
    <source>
        <dbReference type="SAM" id="MobiDB-lite"/>
    </source>
</evidence>
<dbReference type="PANTHER" id="PTHR45947">
    <property type="entry name" value="SULFOQUINOVOSYL TRANSFERASE SQD2"/>
    <property type="match status" value="1"/>
</dbReference>
<reference evidence="5 6" key="1">
    <citation type="submission" date="2019-09" db="EMBL/GenBank/DDBJ databases">
        <title>Nocardioides panacisoli sp. nov., isolated from the soil of a ginseng field.</title>
        <authorList>
            <person name="Cho C."/>
        </authorList>
    </citation>
    <scope>NUCLEOTIDE SEQUENCE [LARGE SCALE GENOMIC DNA]</scope>
    <source>
        <strain evidence="5 6">BN140041</strain>
    </source>
</reference>
<feature type="compositionally biased region" description="Basic residues" evidence="3">
    <location>
        <begin position="1053"/>
        <end position="1063"/>
    </location>
</feature>
<dbReference type="GO" id="GO:0016757">
    <property type="term" value="F:glycosyltransferase activity"/>
    <property type="evidence" value="ECO:0007669"/>
    <property type="project" value="UniProtKB-KW"/>
</dbReference>
<sequence>MEEAPGLPDAAPIVSCRSESAAGRQMQRDDFEVKRFPGIESVGLSDSPSRLRVAIVTEEIIGPVRNGGIASTYYHLAKGLAAKGHEVHVLFLKGAVVQDETPEFWVERYAEFGITLHYLEVPESPVWAASPNWQRRWAAAYEWLRDQDPFDVVHTSEWRGGLVYALMAKRLGLAFRDTLFLVKTSSPHIWNRHYQMLPITDTNLVTAAYAEQQCVELADVVIGGSAHLLSFMDRIGYRLPETNVFVQPNIVDFSNVPVTDSRPGPPRQHGDVVRSRDLVFFGRLEARKGIEIFCSAVDLLHERGEIPDSVTFLGKYGGKLAAQGGLSPEQYLQEKAESWDCPVVTVTDKNQPEALSFLAERDRIAVMPSLIENSTMAVYETLEKRIPFIATGVGGTPELVAEADHAACLVEPTAQALADRLSAALRDGQLIAHPRFSNDANLDVWYGFHAHLGDLIEQHGATAAVASLVDGVDRPGPPVGSMSHVVLVRRGDSLEDLVKACHDEAPDELVLGYTDRNVRTAIQGVRGLLDEACPRVQVVNCIGQTSGTALNTLVAGQTCDAVLVADGLGTLPESGFFAAARQALTHRPRSLFTTFFSTGDGAVGVPLGSDVASHVLTSRAYGPEVFAARADTLAAIGDFEPYDARHGTVHEYVTRAAGNGHDLLVLPEPLLSWPAADEDADELRGDQLYAYLKAKPLIDTTPLAQRKILLAALSGAAGRPVGTVDEWLLRTDSVDPDDTQWLIPSTWGPESMRAARERKVAFGLNTAQSEIWLYARGPGERRFHVRGEEVPVELFATRGTEGTEDYLTVSVFRLPPTWTPATSYPLMWGLYDGAEKLRTVFLRVNKVGARTFALSGRVPALSTKLLAELVEKHPDLKGVPAAEWVVENAPTDPAEVVERSRELLDSEPDGAPVSPRSGLKAPARGDGWSLGDWLTGWAWDRDVEDRVLHVAVVRDGEPVLVVPADVVDRSLEAVAGRGLHGYRVPVTAELLAGGELHLQVWEDASPVYRGGLYVDRDGPEPVLRRLPDEDEKQPAAQDAPTLEAGHPSVGAAARKKRTWWGTR</sequence>
<dbReference type="InterPro" id="IPR028098">
    <property type="entry name" value="Glyco_trans_4-like_N"/>
</dbReference>
<reference evidence="5 6" key="2">
    <citation type="submission" date="2019-09" db="EMBL/GenBank/DDBJ databases">
        <authorList>
            <person name="Jin C."/>
        </authorList>
    </citation>
    <scope>NUCLEOTIDE SEQUENCE [LARGE SCALE GENOMIC DNA]</scope>
    <source>
        <strain evidence="5 6">BN140041</strain>
    </source>
</reference>
<dbReference type="CDD" id="cd03801">
    <property type="entry name" value="GT4_PimA-like"/>
    <property type="match status" value="1"/>
</dbReference>
<keyword evidence="2 5" id="KW-0808">Transferase</keyword>
<dbReference type="SUPFAM" id="SSF53756">
    <property type="entry name" value="UDP-Glycosyltransferase/glycogen phosphorylase"/>
    <property type="match status" value="1"/>
</dbReference>
<feature type="region of interest" description="Disordered" evidence="3">
    <location>
        <begin position="1019"/>
        <end position="1063"/>
    </location>
</feature>
<keyword evidence="6" id="KW-1185">Reference proteome</keyword>
<dbReference type="GO" id="GO:1901137">
    <property type="term" value="P:carbohydrate derivative biosynthetic process"/>
    <property type="evidence" value="ECO:0007669"/>
    <property type="project" value="UniProtKB-ARBA"/>
</dbReference>
<evidence type="ECO:0000256" key="2">
    <source>
        <dbReference type="ARBA" id="ARBA00022679"/>
    </source>
</evidence>
<dbReference type="Pfam" id="PF13579">
    <property type="entry name" value="Glyco_trans_4_4"/>
    <property type="match status" value="1"/>
</dbReference>
<evidence type="ECO:0000313" key="5">
    <source>
        <dbReference type="EMBL" id="KAA1427455.1"/>
    </source>
</evidence>
<gene>
    <name evidence="5" type="ORF">F0U47_08270</name>
</gene>
<evidence type="ECO:0000313" key="6">
    <source>
        <dbReference type="Proteomes" id="UP000324351"/>
    </source>
</evidence>
<evidence type="ECO:0000256" key="1">
    <source>
        <dbReference type="ARBA" id="ARBA00022676"/>
    </source>
</evidence>
<accession>A0A5B1M2M4</accession>
<dbReference type="PANTHER" id="PTHR45947:SF3">
    <property type="entry name" value="SULFOQUINOVOSYL TRANSFERASE SQD2"/>
    <property type="match status" value="1"/>
</dbReference>
<comment type="caution">
    <text evidence="5">The sequence shown here is derived from an EMBL/GenBank/DDBJ whole genome shotgun (WGS) entry which is preliminary data.</text>
</comment>
<dbReference type="AlphaFoldDB" id="A0A5B1M2M4"/>
<dbReference type="Gene3D" id="3.40.50.2000">
    <property type="entry name" value="Glycogen Phosphorylase B"/>
    <property type="match status" value="2"/>
</dbReference>
<evidence type="ECO:0000259" key="4">
    <source>
        <dbReference type="Pfam" id="PF13579"/>
    </source>
</evidence>
<feature type="domain" description="Glycosyltransferase subfamily 4-like N-terminal" evidence="4">
    <location>
        <begin position="67"/>
        <end position="249"/>
    </location>
</feature>
<dbReference type="InterPro" id="IPR050194">
    <property type="entry name" value="Glycosyltransferase_grp1"/>
</dbReference>
<dbReference type="Pfam" id="PF13692">
    <property type="entry name" value="Glyco_trans_1_4"/>
    <property type="match status" value="1"/>
</dbReference>
<protein>
    <submittedName>
        <fullName evidence="5">Glycosyltransferase family 4 protein</fullName>
    </submittedName>
</protein>
<proteinExistence type="predicted"/>
<keyword evidence="1" id="KW-0328">Glycosyltransferase</keyword>